<proteinExistence type="predicted"/>
<dbReference type="AlphaFoldDB" id="A0A8S9PSN7"/>
<feature type="transmembrane region" description="Helical" evidence="1">
    <location>
        <begin position="46"/>
        <end position="66"/>
    </location>
</feature>
<accession>A0A8S9PSN7</accession>
<organism evidence="2 3">
    <name type="scientific">Brassica cretica</name>
    <name type="common">Mustard</name>
    <dbReference type="NCBI Taxonomy" id="69181"/>
    <lineage>
        <taxon>Eukaryota</taxon>
        <taxon>Viridiplantae</taxon>
        <taxon>Streptophyta</taxon>
        <taxon>Embryophyta</taxon>
        <taxon>Tracheophyta</taxon>
        <taxon>Spermatophyta</taxon>
        <taxon>Magnoliopsida</taxon>
        <taxon>eudicotyledons</taxon>
        <taxon>Gunneridae</taxon>
        <taxon>Pentapetalae</taxon>
        <taxon>rosids</taxon>
        <taxon>malvids</taxon>
        <taxon>Brassicales</taxon>
        <taxon>Brassicaceae</taxon>
        <taxon>Brassiceae</taxon>
        <taxon>Brassica</taxon>
    </lineage>
</organism>
<evidence type="ECO:0000256" key="1">
    <source>
        <dbReference type="SAM" id="Phobius"/>
    </source>
</evidence>
<reference evidence="2" key="1">
    <citation type="submission" date="2019-12" db="EMBL/GenBank/DDBJ databases">
        <title>Genome sequencing and annotation of Brassica cretica.</title>
        <authorList>
            <person name="Studholme D.J."/>
            <person name="Sarris P."/>
        </authorList>
    </citation>
    <scope>NUCLEOTIDE SEQUENCE</scope>
    <source>
        <strain evidence="2">PFS-109/04</strain>
        <tissue evidence="2">Leaf</tissue>
    </source>
</reference>
<dbReference type="Proteomes" id="UP000712600">
    <property type="component" value="Unassembled WGS sequence"/>
</dbReference>
<evidence type="ECO:0000313" key="3">
    <source>
        <dbReference type="Proteomes" id="UP000712600"/>
    </source>
</evidence>
<name>A0A8S9PSN7_BRACR</name>
<keyword evidence="1" id="KW-1133">Transmembrane helix</keyword>
<dbReference type="Gene3D" id="1.20.1250.20">
    <property type="entry name" value="MFS general substrate transporter like domains"/>
    <property type="match status" value="1"/>
</dbReference>
<dbReference type="InterPro" id="IPR036259">
    <property type="entry name" value="MFS_trans_sf"/>
</dbReference>
<evidence type="ECO:0000313" key="2">
    <source>
        <dbReference type="EMBL" id="KAF3521432.1"/>
    </source>
</evidence>
<comment type="caution">
    <text evidence="2">The sequence shown here is derived from an EMBL/GenBank/DDBJ whole genome shotgun (WGS) entry which is preliminary data.</text>
</comment>
<sequence length="160" mass="17616">MALNLSIYGAGNFLSSFMISVKDRVTCQSGQTSWFDNDLNKAHLDYFYWLLLASLSLTGLAFYLWFTKSLRSSRRSFRLLVPVNTSSFGGAPALGSIDADDVSQSKLVNGSLYKEKILSWWFDSRSSLRFFFPGVLFPVCSGGSTGSCSGDDLLAVKTTV</sequence>
<keyword evidence="1" id="KW-0812">Transmembrane</keyword>
<keyword evidence="1" id="KW-0472">Membrane</keyword>
<dbReference type="EMBL" id="QGKX02001347">
    <property type="protein sequence ID" value="KAF3521432.1"/>
    <property type="molecule type" value="Genomic_DNA"/>
</dbReference>
<gene>
    <name evidence="2" type="ORF">F2Q69_00050556</name>
</gene>
<protein>
    <submittedName>
        <fullName evidence="2">Uncharacterized protein</fullName>
    </submittedName>
</protein>